<feature type="compositionally biased region" description="Polar residues" evidence="1">
    <location>
        <begin position="173"/>
        <end position="189"/>
    </location>
</feature>
<evidence type="ECO:0000313" key="3">
    <source>
        <dbReference type="Proteomes" id="UP000759537"/>
    </source>
</evidence>
<feature type="compositionally biased region" description="Basic and acidic residues" evidence="1">
    <location>
        <begin position="620"/>
        <end position="634"/>
    </location>
</feature>
<dbReference type="AlphaFoldDB" id="A0A9P5JYB7"/>
<feature type="region of interest" description="Disordered" evidence="1">
    <location>
        <begin position="572"/>
        <end position="654"/>
    </location>
</feature>
<feature type="compositionally biased region" description="Low complexity" evidence="1">
    <location>
        <begin position="203"/>
        <end position="215"/>
    </location>
</feature>
<feature type="compositionally biased region" description="Acidic residues" evidence="1">
    <location>
        <begin position="190"/>
        <end position="199"/>
    </location>
</feature>
<reference evidence="2" key="2">
    <citation type="journal article" date="2020" name="Nat. Commun.">
        <title>Large-scale genome sequencing of mycorrhizal fungi provides insights into the early evolution of symbiotic traits.</title>
        <authorList>
            <person name="Miyauchi S."/>
            <person name="Kiss E."/>
            <person name="Kuo A."/>
            <person name="Drula E."/>
            <person name="Kohler A."/>
            <person name="Sanchez-Garcia M."/>
            <person name="Morin E."/>
            <person name="Andreopoulos B."/>
            <person name="Barry K.W."/>
            <person name="Bonito G."/>
            <person name="Buee M."/>
            <person name="Carver A."/>
            <person name="Chen C."/>
            <person name="Cichocki N."/>
            <person name="Clum A."/>
            <person name="Culley D."/>
            <person name="Crous P.W."/>
            <person name="Fauchery L."/>
            <person name="Girlanda M."/>
            <person name="Hayes R.D."/>
            <person name="Keri Z."/>
            <person name="LaButti K."/>
            <person name="Lipzen A."/>
            <person name="Lombard V."/>
            <person name="Magnuson J."/>
            <person name="Maillard F."/>
            <person name="Murat C."/>
            <person name="Nolan M."/>
            <person name="Ohm R.A."/>
            <person name="Pangilinan J."/>
            <person name="Pereira M.F."/>
            <person name="Perotto S."/>
            <person name="Peter M."/>
            <person name="Pfister S."/>
            <person name="Riley R."/>
            <person name="Sitrit Y."/>
            <person name="Stielow J.B."/>
            <person name="Szollosi G."/>
            <person name="Zifcakova L."/>
            <person name="Stursova M."/>
            <person name="Spatafora J.W."/>
            <person name="Tedersoo L."/>
            <person name="Vaario L.M."/>
            <person name="Yamada A."/>
            <person name="Yan M."/>
            <person name="Wang P."/>
            <person name="Xu J."/>
            <person name="Bruns T."/>
            <person name="Baldrian P."/>
            <person name="Vilgalys R."/>
            <person name="Dunand C."/>
            <person name="Henrissat B."/>
            <person name="Grigoriev I.V."/>
            <person name="Hibbett D."/>
            <person name="Nagy L.G."/>
            <person name="Martin F.M."/>
        </authorList>
    </citation>
    <scope>NUCLEOTIDE SEQUENCE</scope>
    <source>
        <strain evidence="2">Prilba</strain>
    </source>
</reference>
<proteinExistence type="predicted"/>
<feature type="compositionally biased region" description="Polar residues" evidence="1">
    <location>
        <begin position="942"/>
        <end position="952"/>
    </location>
</feature>
<feature type="compositionally biased region" description="Polar residues" evidence="1">
    <location>
        <begin position="441"/>
        <end position="453"/>
    </location>
</feature>
<feature type="compositionally biased region" description="Acidic residues" evidence="1">
    <location>
        <begin position="960"/>
        <end position="974"/>
    </location>
</feature>
<feature type="compositionally biased region" description="Polar residues" evidence="1">
    <location>
        <begin position="230"/>
        <end position="255"/>
    </location>
</feature>
<keyword evidence="3" id="KW-1185">Reference proteome</keyword>
<gene>
    <name evidence="2" type="ORF">DFH94DRAFT_225078</name>
</gene>
<feature type="region of interest" description="Disordered" evidence="1">
    <location>
        <begin position="864"/>
        <end position="884"/>
    </location>
</feature>
<feature type="region of interest" description="Disordered" evidence="1">
    <location>
        <begin position="747"/>
        <end position="781"/>
    </location>
</feature>
<accession>A0A9P5JYB7</accession>
<feature type="compositionally biased region" description="Low complexity" evidence="1">
    <location>
        <begin position="256"/>
        <end position="271"/>
    </location>
</feature>
<feature type="compositionally biased region" description="Polar residues" evidence="1">
    <location>
        <begin position="460"/>
        <end position="477"/>
    </location>
</feature>
<evidence type="ECO:0000313" key="2">
    <source>
        <dbReference type="EMBL" id="KAF8469242.1"/>
    </source>
</evidence>
<feature type="region of interest" description="Disordered" evidence="1">
    <location>
        <begin position="38"/>
        <end position="322"/>
    </location>
</feature>
<feature type="region of interest" description="Disordered" evidence="1">
    <location>
        <begin position="524"/>
        <end position="551"/>
    </location>
</feature>
<name>A0A9P5JYB7_9AGAM</name>
<feature type="region of interest" description="Disordered" evidence="1">
    <location>
        <begin position="900"/>
        <end position="922"/>
    </location>
</feature>
<feature type="compositionally biased region" description="Low complexity" evidence="1">
    <location>
        <begin position="311"/>
        <end position="322"/>
    </location>
</feature>
<dbReference type="Proteomes" id="UP000759537">
    <property type="component" value="Unassembled WGS sequence"/>
</dbReference>
<feature type="compositionally biased region" description="Polar residues" evidence="1">
    <location>
        <begin position="865"/>
        <end position="875"/>
    </location>
</feature>
<feature type="region of interest" description="Disordered" evidence="1">
    <location>
        <begin position="942"/>
        <end position="1028"/>
    </location>
</feature>
<dbReference type="EMBL" id="WHVB01000029">
    <property type="protein sequence ID" value="KAF8469242.1"/>
    <property type="molecule type" value="Genomic_DNA"/>
</dbReference>
<reference evidence="2" key="1">
    <citation type="submission" date="2019-10" db="EMBL/GenBank/DDBJ databases">
        <authorList>
            <consortium name="DOE Joint Genome Institute"/>
            <person name="Kuo A."/>
            <person name="Miyauchi S."/>
            <person name="Kiss E."/>
            <person name="Drula E."/>
            <person name="Kohler A."/>
            <person name="Sanchez-Garcia M."/>
            <person name="Andreopoulos B."/>
            <person name="Barry K.W."/>
            <person name="Bonito G."/>
            <person name="Buee M."/>
            <person name="Carver A."/>
            <person name="Chen C."/>
            <person name="Cichocki N."/>
            <person name="Clum A."/>
            <person name="Culley D."/>
            <person name="Crous P.W."/>
            <person name="Fauchery L."/>
            <person name="Girlanda M."/>
            <person name="Hayes R."/>
            <person name="Keri Z."/>
            <person name="LaButti K."/>
            <person name="Lipzen A."/>
            <person name="Lombard V."/>
            <person name="Magnuson J."/>
            <person name="Maillard F."/>
            <person name="Morin E."/>
            <person name="Murat C."/>
            <person name="Nolan M."/>
            <person name="Ohm R."/>
            <person name="Pangilinan J."/>
            <person name="Pereira M."/>
            <person name="Perotto S."/>
            <person name="Peter M."/>
            <person name="Riley R."/>
            <person name="Sitrit Y."/>
            <person name="Stielow B."/>
            <person name="Szollosi G."/>
            <person name="Zifcakova L."/>
            <person name="Stursova M."/>
            <person name="Spatafora J.W."/>
            <person name="Tedersoo L."/>
            <person name="Vaario L.-M."/>
            <person name="Yamada A."/>
            <person name="Yan M."/>
            <person name="Wang P."/>
            <person name="Xu J."/>
            <person name="Bruns T."/>
            <person name="Baldrian P."/>
            <person name="Vilgalys R."/>
            <person name="Henrissat B."/>
            <person name="Grigoriev I.V."/>
            <person name="Hibbett D."/>
            <person name="Nagy L.G."/>
            <person name="Martin F.M."/>
        </authorList>
    </citation>
    <scope>NUCLEOTIDE SEQUENCE</scope>
    <source>
        <strain evidence="2">Prilba</strain>
    </source>
</reference>
<feature type="compositionally biased region" description="Basic residues" evidence="1">
    <location>
        <begin position="51"/>
        <end position="60"/>
    </location>
</feature>
<dbReference type="OrthoDB" id="8062037at2759"/>
<feature type="region of interest" description="Disordered" evidence="1">
    <location>
        <begin position="355"/>
        <end position="485"/>
    </location>
</feature>
<protein>
    <submittedName>
        <fullName evidence="2">Uncharacterized protein</fullName>
    </submittedName>
</protein>
<feature type="compositionally biased region" description="Basic and acidic residues" evidence="1">
    <location>
        <begin position="61"/>
        <end position="74"/>
    </location>
</feature>
<feature type="compositionally biased region" description="Basic residues" evidence="1">
    <location>
        <begin position="418"/>
        <end position="428"/>
    </location>
</feature>
<comment type="caution">
    <text evidence="2">The sequence shown here is derived from an EMBL/GenBank/DDBJ whole genome shotgun (WGS) entry which is preliminary data.</text>
</comment>
<feature type="compositionally biased region" description="Low complexity" evidence="1">
    <location>
        <begin position="534"/>
        <end position="551"/>
    </location>
</feature>
<evidence type="ECO:0000256" key="1">
    <source>
        <dbReference type="SAM" id="MobiDB-lite"/>
    </source>
</evidence>
<organism evidence="2 3">
    <name type="scientific">Russula ochroleuca</name>
    <dbReference type="NCBI Taxonomy" id="152965"/>
    <lineage>
        <taxon>Eukaryota</taxon>
        <taxon>Fungi</taxon>
        <taxon>Dikarya</taxon>
        <taxon>Basidiomycota</taxon>
        <taxon>Agaricomycotina</taxon>
        <taxon>Agaricomycetes</taxon>
        <taxon>Russulales</taxon>
        <taxon>Russulaceae</taxon>
        <taxon>Russula</taxon>
    </lineage>
</organism>
<feature type="compositionally biased region" description="Basic and acidic residues" evidence="1">
    <location>
        <begin position="360"/>
        <end position="372"/>
    </location>
</feature>
<sequence>MCRCLEMEAEVSTRSPTDQRITDAVRVAPYLTHVIRQHGQLALMPQDNSTHSRKPKREKRPKQERQQRTHEEPHFNVGAPRTPRRGQPGSPGGRSRATRRPDVSDAGSIPDYPPPSFDEAVAAAAADRNASPISPAESTTTHSSSPDRHQPAPILIPPLPRTQNQPVVPWTLPDSSELSESVRYSTQAECDSDSDDGDLEVISTSEATSPTTSSEQDSPRHLTRGETQLGFRTTPASGETVRPSPSQLTLTPHLNGTSQDGGDDQSVSSPSTDSQGGEFLAGPRNSTPSPVPPKRRLHLLSGLLKSKDNHTASAPSTPTYATASQLSLPLHNLLNHPGSPSKPHRESHIARKLFGHKGKERSIDPGPERPPESLETWDMLSDVENEYPPASSVPEQFPGSPGPSEPGMRLQFPDPRRRGARLKHRLSSNHRVLPPPPPLASTAQRHPANSSTDVDPHEPASTQRQSPIPGASATSSAPAVLIPSSPSERLPIQSMQALLKPPAVIEDPTRGRTLRATSSMVWASGRRNSPLPSPTRTVTAPTSPSTASVQSSIASANFDHDADSPAITIVRDDQESIHGTVPPSPVQEEEEEHFVTPPGSPIRGLAALPLATRSRHPSPVRHEGRSGVTLRDDGPVPLGSPTRSDPHSRAAHAPTITPRPSVGALHAFAPSNPSPLSNQSFERQAAIPTPSTTALSTIENIAAPRRDTVVSIGDTESLIELYVHSSGPATAIPTTGSVMHATAATTSEAGQRAPANGADPKQYHYPGRPLPHPPGASQSGPVRPVLLNMFLAGNVPAGLPPYTEVEPGKQQSASALSSQSQPKKVPCAICLPPSPLVGRPEGGYIPPPIPPPGLLAMLDDDVVSEPSSPGSTYEMSFSPPVPPAMQREFTSFEALETRRDDYMGDGDGSMAVTTTGSNREARHLPSALAPYCVADPRTSITTEHASGTQYQEPRTPGFYDEGDGDGDWDGDGDDAFGGHAIQRERDPTGPCPGGATAGHAQRACEAQVGSAWHDRGSVRDVQDAVPGQ</sequence>
<feature type="compositionally biased region" description="Basic and acidic residues" evidence="1">
    <location>
        <begin position="1012"/>
        <end position="1022"/>
    </location>
</feature>